<comment type="caution">
    <text evidence="1">The sequence shown here is derived from an EMBL/GenBank/DDBJ whole genome shotgun (WGS) entry which is preliminary data.</text>
</comment>
<sequence>MFIIIPAHFFLLQLNKNNYHLYRWRWIFTLWLITQGDVKVNSVKVGGNICNRMSECIAS</sequence>
<evidence type="ECO:0000313" key="2">
    <source>
        <dbReference type="Proteomes" id="UP000796104"/>
    </source>
</evidence>
<reference evidence="1" key="2">
    <citation type="journal article" date="2019" name="PLoS ONE">
        <title>Identification and characterization of putative Aeromonas spp. T3SS effectors.</title>
        <authorList>
            <person name="Rangel L.T."/>
            <person name="Marden J."/>
            <person name="Colston S."/>
            <person name="Setubal J.C."/>
            <person name="Graf J."/>
            <person name="Gogarten J.P."/>
        </authorList>
    </citation>
    <scope>NUCLEOTIDE SEQUENCE</scope>
    <source>
        <strain evidence="1">BAQ071013-135</strain>
    </source>
</reference>
<gene>
    <name evidence="1" type="ORF">CF123_09120</name>
</gene>
<evidence type="ECO:0000313" key="1">
    <source>
        <dbReference type="EMBL" id="TND54607.1"/>
    </source>
</evidence>
<name>A0AAX2UUW0_AERVE</name>
<organism evidence="1 2">
    <name type="scientific">Aeromonas veronii</name>
    <dbReference type="NCBI Taxonomy" id="654"/>
    <lineage>
        <taxon>Bacteria</taxon>
        <taxon>Pseudomonadati</taxon>
        <taxon>Pseudomonadota</taxon>
        <taxon>Gammaproteobacteria</taxon>
        <taxon>Aeromonadales</taxon>
        <taxon>Aeromonadaceae</taxon>
        <taxon>Aeromonas</taxon>
    </lineage>
</organism>
<protein>
    <submittedName>
        <fullName evidence="1">Uncharacterized protein</fullName>
    </submittedName>
</protein>
<dbReference type="AlphaFoldDB" id="A0AAX2UUW0"/>
<accession>A0AAX2UUW0</accession>
<dbReference type="Proteomes" id="UP000796104">
    <property type="component" value="Unassembled WGS sequence"/>
</dbReference>
<dbReference type="EMBL" id="PDXJ01000010">
    <property type="protein sequence ID" value="TND54607.1"/>
    <property type="molecule type" value="Genomic_DNA"/>
</dbReference>
<reference evidence="1" key="1">
    <citation type="submission" date="2017-10" db="EMBL/GenBank/DDBJ databases">
        <authorList>
            <person name="Colston S.M."/>
            <person name="Graf J."/>
        </authorList>
    </citation>
    <scope>NUCLEOTIDE SEQUENCE</scope>
    <source>
        <strain evidence="1">BAQ071013-135</strain>
    </source>
</reference>
<proteinExistence type="predicted"/>